<evidence type="ECO:0000313" key="15">
    <source>
        <dbReference type="EMBL" id="KAG2286656.1"/>
    </source>
</evidence>
<dbReference type="PROSITE" id="PS50102">
    <property type="entry name" value="RRM"/>
    <property type="match status" value="2"/>
</dbReference>
<keyword evidence="11" id="KW-0539">Nucleus</keyword>
<feature type="compositionally biased region" description="Acidic residues" evidence="13">
    <location>
        <begin position="16"/>
        <end position="25"/>
    </location>
</feature>
<feature type="compositionally biased region" description="Basic and acidic residues" evidence="13">
    <location>
        <begin position="410"/>
        <end position="447"/>
    </location>
</feature>
<keyword evidence="9" id="KW-1015">Disulfide bond</keyword>
<dbReference type="GO" id="GO:0000323">
    <property type="term" value="C:lytic vacuole"/>
    <property type="evidence" value="ECO:0007669"/>
    <property type="project" value="UniProtKB-ARBA"/>
</dbReference>
<name>A0A8X7USA8_BRACI</name>
<dbReference type="Pfam" id="PF00112">
    <property type="entry name" value="Peptidase_C1"/>
    <property type="match status" value="1"/>
</dbReference>
<dbReference type="PROSITE" id="PS00639">
    <property type="entry name" value="THIOL_PROTEASE_HIS"/>
    <property type="match status" value="1"/>
</dbReference>
<feature type="region of interest" description="Disordered" evidence="13">
    <location>
        <begin position="1"/>
        <end position="42"/>
    </location>
</feature>
<dbReference type="SMART" id="SM00848">
    <property type="entry name" value="Inhibitor_I29"/>
    <property type="match status" value="1"/>
</dbReference>
<dbReference type="CDD" id="cd12416">
    <property type="entry name" value="RRM4_RBM28_like"/>
    <property type="match status" value="1"/>
</dbReference>
<dbReference type="InterPro" id="IPR051945">
    <property type="entry name" value="RRM_MRD1_RNA_proc_ribogen"/>
</dbReference>
<keyword evidence="3" id="KW-0645">Protease</keyword>
<dbReference type="GO" id="GO:0003729">
    <property type="term" value="F:mRNA binding"/>
    <property type="evidence" value="ECO:0007669"/>
    <property type="project" value="TreeGrafter"/>
</dbReference>
<evidence type="ECO:0000256" key="13">
    <source>
        <dbReference type="SAM" id="MobiDB-lite"/>
    </source>
</evidence>
<dbReference type="GO" id="GO:0008234">
    <property type="term" value="F:cysteine-type peptidase activity"/>
    <property type="evidence" value="ECO:0007669"/>
    <property type="project" value="UniProtKB-KW"/>
</dbReference>
<dbReference type="InterPro" id="IPR039417">
    <property type="entry name" value="Peptidase_C1A_papain-like"/>
</dbReference>
<dbReference type="FunFam" id="3.30.70.330:FF:000182">
    <property type="entry name" value="RNA-binding motif protein 28"/>
    <property type="match status" value="1"/>
</dbReference>
<dbReference type="InterPro" id="IPR000504">
    <property type="entry name" value="RRM_dom"/>
</dbReference>
<evidence type="ECO:0000256" key="5">
    <source>
        <dbReference type="ARBA" id="ARBA00022801"/>
    </source>
</evidence>
<dbReference type="InterPro" id="IPR013201">
    <property type="entry name" value="Prot_inhib_I29"/>
</dbReference>
<feature type="domain" description="RRM" evidence="14">
    <location>
        <begin position="276"/>
        <end position="384"/>
    </location>
</feature>
<evidence type="ECO:0000256" key="6">
    <source>
        <dbReference type="ARBA" id="ARBA00022807"/>
    </source>
</evidence>
<evidence type="ECO:0000256" key="11">
    <source>
        <dbReference type="ARBA" id="ARBA00023242"/>
    </source>
</evidence>
<dbReference type="Pfam" id="PF08246">
    <property type="entry name" value="Inhibitor_I29"/>
    <property type="match status" value="1"/>
</dbReference>
<evidence type="ECO:0000256" key="2">
    <source>
        <dbReference type="ARBA" id="ARBA00008455"/>
    </source>
</evidence>
<dbReference type="PROSITE" id="PS00640">
    <property type="entry name" value="THIOL_PROTEASE_ASN"/>
    <property type="match status" value="1"/>
</dbReference>
<evidence type="ECO:0000256" key="7">
    <source>
        <dbReference type="ARBA" id="ARBA00022884"/>
    </source>
</evidence>
<dbReference type="InterPro" id="IPR025661">
    <property type="entry name" value="Pept_asp_AS"/>
</dbReference>
<evidence type="ECO:0000259" key="14">
    <source>
        <dbReference type="PROSITE" id="PS50102"/>
    </source>
</evidence>
<dbReference type="EMBL" id="JAAMPC010000010">
    <property type="protein sequence ID" value="KAG2286656.1"/>
    <property type="molecule type" value="Genomic_DNA"/>
</dbReference>
<dbReference type="InterPro" id="IPR038765">
    <property type="entry name" value="Papain-like_cys_pep_sf"/>
</dbReference>
<feature type="compositionally biased region" description="Basic and acidic residues" evidence="13">
    <location>
        <begin position="457"/>
        <end position="477"/>
    </location>
</feature>
<protein>
    <recommendedName>
        <fullName evidence="14">RRM domain-containing protein</fullName>
    </recommendedName>
</protein>
<feature type="compositionally biased region" description="Basic and acidic residues" evidence="13">
    <location>
        <begin position="77"/>
        <end position="86"/>
    </location>
</feature>
<dbReference type="InterPro" id="IPR012677">
    <property type="entry name" value="Nucleotide-bd_a/b_plait_sf"/>
</dbReference>
<dbReference type="PRINTS" id="PR00705">
    <property type="entry name" value="PAPAIN"/>
</dbReference>
<evidence type="ECO:0000256" key="4">
    <source>
        <dbReference type="ARBA" id="ARBA00022729"/>
    </source>
</evidence>
<sequence length="869" mass="96510">MEEVDDAVESHQSSGDDIDDDEEDSSDKPSESVVLEKDAVTDVNFEEEADVTRKVLKNFLASSKVNIASNDGETEESDKNKLEDSSAKPVVESSGVSEPLKTKEVAPKETQEDDDFKRTVFISNIPFDVSKEEVTQRFAVFGQVESLFLVLHPVTKRPKGTAFLKFKTADASDAAISAASTASGVGVLLKGRQVSVMRAVDKKSAQDIGLEKTKEKNLDHRNLYLAKEGQILEGTPAAEGVSAEDILFVFVLAQTRVLHENKMKKLQSPNFHVSKTRIVIYNLPKSMNEKQLQKLLVDAVTSRATKQKPTVRQIKFLQNEKKGKVDTKNYSRGVAFVEFTEHDHALVALRVLNNNPETFGPQHRPVIEFAVDNVQKLKLHKANQQFQRNRQNESEEKQSNGEAQAGDIHPGNDLKRRRTRDGDNTGPRKEQAKPEEKSLSVKEDAGNKKGQWKKRQVSKDVSDAPRKRKFEEVRGGEKVNGQRKRENQKKKKQGGPPEVQDKLDISAKTGPQKQRSGQVRRWVLFSVSLLFAFFVSLSFCENDGDDILIRQVVNGSEPKVLSSEEDHFSLFKRRFGKVYGSLEEHHHRFAVFRSNLQRAMRHQRMDPSARHGVTQFSDLTPSEFRRMHLGVRGGFKLPKDANQAPILPTKDLPEDFDWRDRGAVTPVKNQGSCGSCWSFSTTGALEGAHFLSTGQLVSLSEQQLVDCDHECDPEQEGSCDSGCNGGLMNSAFEYTLKTGGTDGGTCKLDKSKIVASVSNFSVVSINEDQIAANLVKNGPLAVALNAAYMQTYMGGVSCPYICSKRLNHGVLLVGYGSAGFSQARFKEKPYWIIKNSWGETWGENGFYKLCKGRNVCGVDSMVSTVAAAV</sequence>
<dbReference type="GO" id="GO:0005634">
    <property type="term" value="C:nucleus"/>
    <property type="evidence" value="ECO:0007669"/>
    <property type="project" value="UniProtKB-SubCell"/>
</dbReference>
<dbReference type="InterPro" id="IPR000169">
    <property type="entry name" value="Pept_cys_AS"/>
</dbReference>
<keyword evidence="10" id="KW-0325">Glycoprotein</keyword>
<keyword evidence="16" id="KW-1185">Reference proteome</keyword>
<dbReference type="PROSITE" id="PS00139">
    <property type="entry name" value="THIOL_PROTEASE_CYS"/>
    <property type="match status" value="1"/>
</dbReference>
<keyword evidence="8" id="KW-0865">Zymogen</keyword>
<keyword evidence="4" id="KW-0732">Signal</keyword>
<dbReference type="GO" id="GO:0006508">
    <property type="term" value="P:proteolysis"/>
    <property type="evidence" value="ECO:0007669"/>
    <property type="project" value="UniProtKB-KW"/>
</dbReference>
<dbReference type="PANTHER" id="PTHR48039:SF6">
    <property type="entry name" value="RRM DOMAIN-CONTAINING PROTEIN"/>
    <property type="match status" value="1"/>
</dbReference>
<comment type="caution">
    <text evidence="15">The sequence shown here is derived from an EMBL/GenBank/DDBJ whole genome shotgun (WGS) entry which is preliminary data.</text>
</comment>
<evidence type="ECO:0000256" key="1">
    <source>
        <dbReference type="ARBA" id="ARBA00004123"/>
    </source>
</evidence>
<dbReference type="AlphaFoldDB" id="A0A8X7USA8"/>
<keyword evidence="6" id="KW-0788">Thiol protease</keyword>
<proteinExistence type="inferred from homology"/>
<comment type="similarity">
    <text evidence="2">Belongs to the peptidase C1 family.</text>
</comment>
<dbReference type="SMART" id="SM00360">
    <property type="entry name" value="RRM"/>
    <property type="match status" value="2"/>
</dbReference>
<dbReference type="PANTHER" id="PTHR48039">
    <property type="entry name" value="RNA-BINDING MOTIF PROTEIN 14B"/>
    <property type="match status" value="1"/>
</dbReference>
<evidence type="ECO:0000256" key="3">
    <source>
        <dbReference type="ARBA" id="ARBA00022670"/>
    </source>
</evidence>
<feature type="compositionally biased region" description="Basic and acidic residues" evidence="13">
    <location>
        <begin position="100"/>
        <end position="111"/>
    </location>
</feature>
<dbReference type="OrthoDB" id="10253408at2759"/>
<reference evidence="15 16" key="1">
    <citation type="submission" date="2020-02" db="EMBL/GenBank/DDBJ databases">
        <authorList>
            <person name="Ma Q."/>
            <person name="Huang Y."/>
            <person name="Song X."/>
            <person name="Pei D."/>
        </authorList>
    </citation>
    <scope>NUCLEOTIDE SEQUENCE [LARGE SCALE GENOMIC DNA]</scope>
    <source>
        <strain evidence="15">Sxm20200214</strain>
        <tissue evidence="15">Leaf</tissue>
    </source>
</reference>
<evidence type="ECO:0000256" key="8">
    <source>
        <dbReference type="ARBA" id="ARBA00023145"/>
    </source>
</evidence>
<dbReference type="Gene3D" id="3.30.70.330">
    <property type="match status" value="2"/>
</dbReference>
<feature type="compositionally biased region" description="Basic and acidic residues" evidence="13">
    <location>
        <begin position="390"/>
        <end position="399"/>
    </location>
</feature>
<evidence type="ECO:0000256" key="9">
    <source>
        <dbReference type="ARBA" id="ARBA00023157"/>
    </source>
</evidence>
<dbReference type="SUPFAM" id="SSF54001">
    <property type="entry name" value="Cysteine proteinases"/>
    <property type="match status" value="1"/>
</dbReference>
<evidence type="ECO:0000256" key="12">
    <source>
        <dbReference type="PROSITE-ProRule" id="PRU00176"/>
    </source>
</evidence>
<feature type="domain" description="RRM" evidence="14">
    <location>
        <begin position="118"/>
        <end position="201"/>
    </location>
</feature>
<gene>
    <name evidence="15" type="ORF">Bca52824_046260</name>
</gene>
<dbReference type="CDD" id="cd02248">
    <property type="entry name" value="Peptidase_C1A"/>
    <property type="match status" value="1"/>
</dbReference>
<dbReference type="InterPro" id="IPR035979">
    <property type="entry name" value="RBD_domain_sf"/>
</dbReference>
<dbReference type="FunFam" id="3.90.70.10:FF:000057">
    <property type="entry name" value="Cysteine protease RD19A"/>
    <property type="match status" value="1"/>
</dbReference>
<evidence type="ECO:0000256" key="10">
    <source>
        <dbReference type="ARBA" id="ARBA00023180"/>
    </source>
</evidence>
<keyword evidence="7 12" id="KW-0694">RNA-binding</keyword>
<keyword evidence="5" id="KW-0378">Hydrolase</keyword>
<feature type="region of interest" description="Disordered" evidence="13">
    <location>
        <begin position="385"/>
        <end position="513"/>
    </location>
</feature>
<dbReference type="SUPFAM" id="SSF54928">
    <property type="entry name" value="RNA-binding domain, RBD"/>
    <property type="match status" value="1"/>
</dbReference>
<feature type="compositionally biased region" description="Basic and acidic residues" evidence="13">
    <location>
        <begin position="26"/>
        <end position="40"/>
    </location>
</feature>
<dbReference type="InterPro" id="IPR000668">
    <property type="entry name" value="Peptidase_C1A_C"/>
</dbReference>
<feature type="region of interest" description="Disordered" evidence="13">
    <location>
        <begin position="66"/>
        <end position="111"/>
    </location>
</feature>
<dbReference type="Gene3D" id="3.90.70.10">
    <property type="entry name" value="Cysteine proteinases"/>
    <property type="match status" value="1"/>
</dbReference>
<organism evidence="15 16">
    <name type="scientific">Brassica carinata</name>
    <name type="common">Ethiopian mustard</name>
    <name type="synonym">Abyssinian cabbage</name>
    <dbReference type="NCBI Taxonomy" id="52824"/>
    <lineage>
        <taxon>Eukaryota</taxon>
        <taxon>Viridiplantae</taxon>
        <taxon>Streptophyta</taxon>
        <taxon>Embryophyta</taxon>
        <taxon>Tracheophyta</taxon>
        <taxon>Spermatophyta</taxon>
        <taxon>Magnoliopsida</taxon>
        <taxon>eudicotyledons</taxon>
        <taxon>Gunneridae</taxon>
        <taxon>Pentapetalae</taxon>
        <taxon>rosids</taxon>
        <taxon>malvids</taxon>
        <taxon>Brassicales</taxon>
        <taxon>Brassicaceae</taxon>
        <taxon>Brassiceae</taxon>
        <taxon>Brassica</taxon>
    </lineage>
</organism>
<dbReference type="Pfam" id="PF00076">
    <property type="entry name" value="RRM_1"/>
    <property type="match status" value="1"/>
</dbReference>
<evidence type="ECO:0000313" key="16">
    <source>
        <dbReference type="Proteomes" id="UP000886595"/>
    </source>
</evidence>
<dbReference type="Proteomes" id="UP000886595">
    <property type="component" value="Unassembled WGS sequence"/>
</dbReference>
<dbReference type="SMART" id="SM00645">
    <property type="entry name" value="Pept_C1"/>
    <property type="match status" value="1"/>
</dbReference>
<dbReference type="InterPro" id="IPR025660">
    <property type="entry name" value="Pept_his_AS"/>
</dbReference>
<comment type="subcellular location">
    <subcellularLocation>
        <location evidence="1">Nucleus</location>
    </subcellularLocation>
</comment>
<accession>A0A8X7USA8</accession>